<reference evidence="1" key="1">
    <citation type="submission" date="2021-01" db="EMBL/GenBank/DDBJ databases">
        <title>Fulvivirga kasyanovii gen. nov., sp nov., a novel member of the phylum Bacteroidetes isolated from seawater in a mussel farm.</title>
        <authorList>
            <person name="Zhao L.-H."/>
            <person name="Wang Z.-J."/>
        </authorList>
    </citation>
    <scope>NUCLEOTIDE SEQUENCE</scope>
    <source>
        <strain evidence="1">29W222</strain>
    </source>
</reference>
<dbReference type="AlphaFoldDB" id="A0A937KAZ9"/>
<protein>
    <submittedName>
        <fullName evidence="1">Uncharacterized protein</fullName>
    </submittedName>
</protein>
<sequence length="139" mass="15799">MRLYTLFLIVVIIAMSSCGPKLRQYKLSGDVTVNNECQGTVPESVQMMIKLHYKDSTNSPESWTENVALNPNGEYSVETVRTNLEAKQWEIDIAVPCDYISCPVGKECVDTRTKERNWNIVPVVNDNETRDITFSCTCR</sequence>
<evidence type="ECO:0000313" key="2">
    <source>
        <dbReference type="Proteomes" id="UP000614216"/>
    </source>
</evidence>
<dbReference type="PROSITE" id="PS51257">
    <property type="entry name" value="PROKAR_LIPOPROTEIN"/>
    <property type="match status" value="1"/>
</dbReference>
<gene>
    <name evidence="1" type="ORF">JMN32_03395</name>
</gene>
<evidence type="ECO:0000313" key="1">
    <source>
        <dbReference type="EMBL" id="MBL6445337.1"/>
    </source>
</evidence>
<dbReference type="EMBL" id="JAEUGD010000004">
    <property type="protein sequence ID" value="MBL6445337.1"/>
    <property type="molecule type" value="Genomic_DNA"/>
</dbReference>
<comment type="caution">
    <text evidence="1">The sequence shown here is derived from an EMBL/GenBank/DDBJ whole genome shotgun (WGS) entry which is preliminary data.</text>
</comment>
<dbReference type="Proteomes" id="UP000614216">
    <property type="component" value="Unassembled WGS sequence"/>
</dbReference>
<organism evidence="1 2">
    <name type="scientific">Fulvivirga marina</name>
    <dbReference type="NCBI Taxonomy" id="2494733"/>
    <lineage>
        <taxon>Bacteria</taxon>
        <taxon>Pseudomonadati</taxon>
        <taxon>Bacteroidota</taxon>
        <taxon>Cytophagia</taxon>
        <taxon>Cytophagales</taxon>
        <taxon>Fulvivirgaceae</taxon>
        <taxon>Fulvivirga</taxon>
    </lineage>
</organism>
<name>A0A937KAZ9_9BACT</name>
<dbReference type="RefSeq" id="WP_202854870.1">
    <property type="nucleotide sequence ID" value="NZ_JAEUGD010000004.1"/>
</dbReference>
<accession>A0A937KAZ9</accession>
<proteinExistence type="predicted"/>
<keyword evidence="2" id="KW-1185">Reference proteome</keyword>